<keyword evidence="2" id="KW-1133">Transmembrane helix</keyword>
<gene>
    <name evidence="3" type="ORF">METZ01_LOCUS435754</name>
</gene>
<organism evidence="3">
    <name type="scientific">marine metagenome</name>
    <dbReference type="NCBI Taxonomy" id="408172"/>
    <lineage>
        <taxon>unclassified sequences</taxon>
        <taxon>metagenomes</taxon>
        <taxon>ecological metagenomes</taxon>
    </lineage>
</organism>
<keyword evidence="2" id="KW-0812">Transmembrane</keyword>
<feature type="region of interest" description="Disordered" evidence="1">
    <location>
        <begin position="1"/>
        <end position="22"/>
    </location>
</feature>
<keyword evidence="2" id="KW-0472">Membrane</keyword>
<feature type="transmembrane region" description="Helical" evidence="2">
    <location>
        <begin position="68"/>
        <end position="88"/>
    </location>
</feature>
<dbReference type="EMBL" id="UINC01175984">
    <property type="protein sequence ID" value="SVD82900.1"/>
    <property type="molecule type" value="Genomic_DNA"/>
</dbReference>
<evidence type="ECO:0000313" key="3">
    <source>
        <dbReference type="EMBL" id="SVD82900.1"/>
    </source>
</evidence>
<proteinExistence type="predicted"/>
<accession>A0A382YII5</accession>
<sequence>MENNTQENWWSKGEEDQPESQGIADEFSHESSVIVYNKSPLAASLPWLGILAFSTLLIQAQAPASGGGFFVANCFNLFFAIVLLLVLISNENLGGRISVDTGKSRIWVGHRGFRTDFKQKLCIEYGNSDHIKIFTRKETVVDSDGGHSIATTYEIRRYQIGGSHDTIFGFNGFSNTLSKMKAVRIGKSIARVAGLDYRKK</sequence>
<feature type="transmembrane region" description="Helical" evidence="2">
    <location>
        <begin position="41"/>
        <end position="62"/>
    </location>
</feature>
<reference evidence="3" key="1">
    <citation type="submission" date="2018-05" db="EMBL/GenBank/DDBJ databases">
        <authorList>
            <person name="Lanie J.A."/>
            <person name="Ng W.-L."/>
            <person name="Kazmierczak K.M."/>
            <person name="Andrzejewski T.M."/>
            <person name="Davidsen T.M."/>
            <person name="Wayne K.J."/>
            <person name="Tettelin H."/>
            <person name="Glass J.I."/>
            <person name="Rusch D."/>
            <person name="Podicherti R."/>
            <person name="Tsui H.-C.T."/>
            <person name="Winkler M.E."/>
        </authorList>
    </citation>
    <scope>NUCLEOTIDE SEQUENCE</scope>
</reference>
<protein>
    <submittedName>
        <fullName evidence="3">Uncharacterized protein</fullName>
    </submittedName>
</protein>
<name>A0A382YII5_9ZZZZ</name>
<evidence type="ECO:0000256" key="2">
    <source>
        <dbReference type="SAM" id="Phobius"/>
    </source>
</evidence>
<dbReference type="AlphaFoldDB" id="A0A382YII5"/>
<evidence type="ECO:0000256" key="1">
    <source>
        <dbReference type="SAM" id="MobiDB-lite"/>
    </source>
</evidence>